<dbReference type="KEGG" id="egn:BMF35_a0819"/>
<dbReference type="InterPro" id="IPR021251">
    <property type="entry name" value="DUF2793"/>
</dbReference>
<reference evidence="1 2" key="1">
    <citation type="submission" date="2015-04" db="EMBL/GenBank/DDBJ databases">
        <title>The draft genome sequence of Erythrobacr gangjinensis K7-2.</title>
        <authorList>
            <person name="Zhuang L."/>
            <person name="Liu Y."/>
            <person name="Shao Z."/>
        </authorList>
    </citation>
    <scope>NUCLEOTIDE SEQUENCE [LARGE SCALE GENOMIC DNA]</scope>
    <source>
        <strain evidence="1 2">K7-2</strain>
    </source>
</reference>
<organism evidence="1 2">
    <name type="scientific">Aurantiacibacter gangjinensis</name>
    <dbReference type="NCBI Taxonomy" id="502682"/>
    <lineage>
        <taxon>Bacteria</taxon>
        <taxon>Pseudomonadati</taxon>
        <taxon>Pseudomonadota</taxon>
        <taxon>Alphaproteobacteria</taxon>
        <taxon>Sphingomonadales</taxon>
        <taxon>Erythrobacteraceae</taxon>
        <taxon>Aurantiacibacter</taxon>
    </lineage>
</organism>
<comment type="caution">
    <text evidence="1">The sequence shown here is derived from an EMBL/GenBank/DDBJ whole genome shotgun (WGS) entry which is preliminary data.</text>
</comment>
<keyword evidence="2" id="KW-1185">Reference proteome</keyword>
<dbReference type="Proteomes" id="UP000053070">
    <property type="component" value="Unassembled WGS sequence"/>
</dbReference>
<proteinExistence type="predicted"/>
<dbReference type="STRING" id="502682.BMF35_a0819"/>
<dbReference type="OrthoDB" id="564699at2"/>
<dbReference type="AlphaFoldDB" id="A0A0G9MM36"/>
<dbReference type="Pfam" id="PF10983">
    <property type="entry name" value="DUF2793"/>
    <property type="match status" value="1"/>
</dbReference>
<evidence type="ECO:0000313" key="2">
    <source>
        <dbReference type="Proteomes" id="UP000053070"/>
    </source>
</evidence>
<accession>A0A0G9MM36</accession>
<dbReference type="RefSeq" id="WP_047007020.1">
    <property type="nucleotide sequence ID" value="NZ_CP018097.1"/>
</dbReference>
<dbReference type="EMBL" id="LBHC01000002">
    <property type="protein sequence ID" value="KLE31669.1"/>
    <property type="molecule type" value="Genomic_DNA"/>
</dbReference>
<gene>
    <name evidence="1" type="ORF">AAW01_09095</name>
</gene>
<protein>
    <submittedName>
        <fullName evidence="1">Uncharacterized protein</fullName>
    </submittedName>
</protein>
<dbReference type="PATRIC" id="fig|502682.8.peg.1853"/>
<sequence length="152" mass="16322">MSDAYTFTSKTPRFGLPNLFSGQAQKEITVNEALARLDALLHMRVLGVSNGPPTNPEEGDSWIVDSQPTGAWSGHPDVMAHYQSGTWLFTQPQEGMVLYDDDAGQFINYRGGWQRAANVSAATGGSVEDVESRAAIAAIIDVLKAAAIIPQT</sequence>
<evidence type="ECO:0000313" key="1">
    <source>
        <dbReference type="EMBL" id="KLE31669.1"/>
    </source>
</evidence>
<name>A0A0G9MM36_9SPHN</name>